<feature type="domain" description="NYN" evidence="2">
    <location>
        <begin position="43"/>
        <end position="184"/>
    </location>
</feature>
<dbReference type="GO" id="GO:1905762">
    <property type="term" value="F:CCR4-NOT complex binding"/>
    <property type="evidence" value="ECO:0007669"/>
    <property type="project" value="TreeGrafter"/>
</dbReference>
<evidence type="ECO:0000313" key="4">
    <source>
        <dbReference type="Proteomes" id="UP000053201"/>
    </source>
</evidence>
<gene>
    <name evidence="3" type="ORF">SPPG_05395</name>
</gene>
<reference evidence="3 4" key="1">
    <citation type="submission" date="2009-08" db="EMBL/GenBank/DDBJ databases">
        <title>The Genome Sequence of Spizellomyces punctatus strain DAOM BR117.</title>
        <authorList>
            <consortium name="The Broad Institute Genome Sequencing Platform"/>
            <person name="Russ C."/>
            <person name="Cuomo C."/>
            <person name="Shea T."/>
            <person name="Young S.K."/>
            <person name="Zeng Q."/>
            <person name="Koehrsen M."/>
            <person name="Haas B."/>
            <person name="Borodovsky M."/>
            <person name="Guigo R."/>
            <person name="Alvarado L."/>
            <person name="Berlin A."/>
            <person name="Bochicchio J."/>
            <person name="Borenstein D."/>
            <person name="Chapman S."/>
            <person name="Chen Z."/>
            <person name="Engels R."/>
            <person name="Freedman E."/>
            <person name="Gellesch M."/>
            <person name="Goldberg J."/>
            <person name="Griggs A."/>
            <person name="Gujja S."/>
            <person name="Heiman D."/>
            <person name="Hepburn T."/>
            <person name="Howarth C."/>
            <person name="Jen D."/>
            <person name="Larson L."/>
            <person name="Lewis B."/>
            <person name="Mehta T."/>
            <person name="Park D."/>
            <person name="Pearson M."/>
            <person name="Roberts A."/>
            <person name="Saif S."/>
            <person name="Shenoy N."/>
            <person name="Sisk P."/>
            <person name="Stolte C."/>
            <person name="Sykes S."/>
            <person name="Thomson T."/>
            <person name="Walk T."/>
            <person name="White J."/>
            <person name="Yandava C."/>
            <person name="Burger G."/>
            <person name="Gray M.W."/>
            <person name="Holland P.W.H."/>
            <person name="King N."/>
            <person name="Lang F.B.F."/>
            <person name="Roger A.J."/>
            <person name="Ruiz-Trillo I."/>
            <person name="Lander E."/>
            <person name="Nusbaum C."/>
        </authorList>
    </citation>
    <scope>NUCLEOTIDE SEQUENCE [LARGE SCALE GENOMIC DNA]</scope>
    <source>
        <strain evidence="3 4">DAOM BR117</strain>
    </source>
</reference>
<keyword evidence="4" id="KW-1185">Reference proteome</keyword>
<feature type="region of interest" description="Disordered" evidence="1">
    <location>
        <begin position="14"/>
        <end position="38"/>
    </location>
</feature>
<dbReference type="CDD" id="cd10910">
    <property type="entry name" value="PIN_limkain_b1_N_like"/>
    <property type="match status" value="1"/>
</dbReference>
<dbReference type="GO" id="GO:0004540">
    <property type="term" value="F:RNA nuclease activity"/>
    <property type="evidence" value="ECO:0007669"/>
    <property type="project" value="InterPro"/>
</dbReference>
<dbReference type="PANTHER" id="PTHR14379">
    <property type="entry name" value="LIMKAIN B LKAP"/>
    <property type="match status" value="1"/>
</dbReference>
<organism evidence="3 4">
    <name type="scientific">Spizellomyces punctatus (strain DAOM BR117)</name>
    <dbReference type="NCBI Taxonomy" id="645134"/>
    <lineage>
        <taxon>Eukaryota</taxon>
        <taxon>Fungi</taxon>
        <taxon>Fungi incertae sedis</taxon>
        <taxon>Chytridiomycota</taxon>
        <taxon>Chytridiomycota incertae sedis</taxon>
        <taxon>Chytridiomycetes</taxon>
        <taxon>Spizellomycetales</taxon>
        <taxon>Spizellomycetaceae</taxon>
        <taxon>Spizellomyces</taxon>
    </lineage>
</organism>
<dbReference type="RefSeq" id="XP_016607176.1">
    <property type="nucleotide sequence ID" value="XM_016753609.1"/>
</dbReference>
<dbReference type="Pfam" id="PF01936">
    <property type="entry name" value="NYN"/>
    <property type="match status" value="1"/>
</dbReference>
<dbReference type="OrthoDB" id="549353at2759"/>
<proteinExistence type="predicted"/>
<protein>
    <recommendedName>
        <fullName evidence="2">NYN domain-containing protein</fullName>
    </recommendedName>
</protein>
<dbReference type="GO" id="GO:0005777">
    <property type="term" value="C:peroxisome"/>
    <property type="evidence" value="ECO:0007669"/>
    <property type="project" value="InterPro"/>
</dbReference>
<dbReference type="AlphaFoldDB" id="A0A0L0HDP9"/>
<dbReference type="STRING" id="645134.A0A0L0HDP9"/>
<dbReference type="GO" id="GO:0010468">
    <property type="term" value="P:regulation of gene expression"/>
    <property type="evidence" value="ECO:0007669"/>
    <property type="project" value="InterPro"/>
</dbReference>
<dbReference type="EMBL" id="KQ257458">
    <property type="protein sequence ID" value="KNC99136.1"/>
    <property type="molecule type" value="Genomic_DNA"/>
</dbReference>
<sequence length="363" mass="39127">MFGIGSFQPFRNEPSVLQFSRPPSEHGRGQAATAQGSRQGSPVAVFWDFENCPPPRGLSGYDIAESLRRVAHTCGPLTSCKAYIEGFEKHMPNKSLRTELQSSGISLIDCPANGGKNVADQMMIVDMMAFALDNRPPATVILISGDRDFAYALSTLRNRQYHIILLTGKQGAHLSLKAQAHEVLDCRVDVLKMGDMAMDDASTGNAGKQKGLDGQQSGESPISDDHAKNAANPKVIPRSAFDLPVQSTCDGQSGTVVASSFVASQSAWRQHDDTISTIAKVAFPLGSVPASVHLLVKILNEFKYRGDRRPLRSKVGLAILDRDPLIYIGEVKNFTGLAMNAEKLGLVQLGGEDGHAWISLRGA</sequence>
<evidence type="ECO:0000313" key="3">
    <source>
        <dbReference type="EMBL" id="KNC99136.1"/>
    </source>
</evidence>
<dbReference type="VEuPathDB" id="FungiDB:SPPG_05395"/>
<evidence type="ECO:0000256" key="1">
    <source>
        <dbReference type="SAM" id="MobiDB-lite"/>
    </source>
</evidence>
<dbReference type="PANTHER" id="PTHR14379:SF3">
    <property type="entry name" value="MEIOSIS REGULATOR AND MRNA STABILITY FACTOR 1"/>
    <property type="match status" value="1"/>
</dbReference>
<dbReference type="GeneID" id="27688771"/>
<dbReference type="InParanoid" id="A0A0L0HDP9"/>
<dbReference type="InterPro" id="IPR024768">
    <property type="entry name" value="Marf1"/>
</dbReference>
<dbReference type="eggNOG" id="ENOG502QUA6">
    <property type="taxonomic scope" value="Eukaryota"/>
</dbReference>
<dbReference type="Gene3D" id="3.40.50.1010">
    <property type="entry name" value="5'-nuclease"/>
    <property type="match status" value="1"/>
</dbReference>
<dbReference type="InterPro" id="IPR021139">
    <property type="entry name" value="NYN"/>
</dbReference>
<dbReference type="OMA" id="DTIMLMQ"/>
<accession>A0A0L0HDP9</accession>
<name>A0A0L0HDP9_SPIPD</name>
<evidence type="ECO:0000259" key="2">
    <source>
        <dbReference type="Pfam" id="PF01936"/>
    </source>
</evidence>
<dbReference type="Proteomes" id="UP000053201">
    <property type="component" value="Unassembled WGS sequence"/>
</dbReference>
<feature type="region of interest" description="Disordered" evidence="1">
    <location>
        <begin position="200"/>
        <end position="229"/>
    </location>
</feature>